<accession>A0A9D4BPU3</accession>
<reference evidence="1" key="1">
    <citation type="journal article" date="2019" name="bioRxiv">
        <title>The Genome of the Zebra Mussel, Dreissena polymorpha: A Resource for Invasive Species Research.</title>
        <authorList>
            <person name="McCartney M.A."/>
            <person name="Auch B."/>
            <person name="Kono T."/>
            <person name="Mallez S."/>
            <person name="Zhang Y."/>
            <person name="Obille A."/>
            <person name="Becker A."/>
            <person name="Abrahante J.E."/>
            <person name="Garbe J."/>
            <person name="Badalamenti J.P."/>
            <person name="Herman A."/>
            <person name="Mangelson H."/>
            <person name="Liachko I."/>
            <person name="Sullivan S."/>
            <person name="Sone E.D."/>
            <person name="Koren S."/>
            <person name="Silverstein K.A.T."/>
            <person name="Beckman K.B."/>
            <person name="Gohl D.M."/>
        </authorList>
    </citation>
    <scope>NUCLEOTIDE SEQUENCE</scope>
    <source>
        <strain evidence="1">Duluth1</strain>
        <tissue evidence="1">Whole animal</tissue>
    </source>
</reference>
<name>A0A9D4BPU3_DREPO</name>
<organism evidence="1 2">
    <name type="scientific">Dreissena polymorpha</name>
    <name type="common">Zebra mussel</name>
    <name type="synonym">Mytilus polymorpha</name>
    <dbReference type="NCBI Taxonomy" id="45954"/>
    <lineage>
        <taxon>Eukaryota</taxon>
        <taxon>Metazoa</taxon>
        <taxon>Spiralia</taxon>
        <taxon>Lophotrochozoa</taxon>
        <taxon>Mollusca</taxon>
        <taxon>Bivalvia</taxon>
        <taxon>Autobranchia</taxon>
        <taxon>Heteroconchia</taxon>
        <taxon>Euheterodonta</taxon>
        <taxon>Imparidentia</taxon>
        <taxon>Neoheterodontei</taxon>
        <taxon>Myida</taxon>
        <taxon>Dreissenoidea</taxon>
        <taxon>Dreissenidae</taxon>
        <taxon>Dreissena</taxon>
    </lineage>
</organism>
<evidence type="ECO:0000313" key="2">
    <source>
        <dbReference type="Proteomes" id="UP000828390"/>
    </source>
</evidence>
<comment type="caution">
    <text evidence="1">The sequence shown here is derived from an EMBL/GenBank/DDBJ whole genome shotgun (WGS) entry which is preliminary data.</text>
</comment>
<dbReference type="EMBL" id="JAIWYP010000015">
    <property type="protein sequence ID" value="KAH3704134.1"/>
    <property type="molecule type" value="Genomic_DNA"/>
</dbReference>
<evidence type="ECO:0000313" key="1">
    <source>
        <dbReference type="EMBL" id="KAH3704134.1"/>
    </source>
</evidence>
<dbReference type="SUPFAM" id="SSF101898">
    <property type="entry name" value="NHL repeat"/>
    <property type="match status" value="1"/>
</dbReference>
<sequence>MELSPTGDNLYITNSTQQKLFTLVRDGSVVATLDPELQYTTGAHVTPSGQVLVCGQASKIILQVDSKGSKKPANLGGPWSVCYNSNTDSIIVGRVNNNKILLYQVQ</sequence>
<proteinExistence type="predicted"/>
<protein>
    <submittedName>
        <fullName evidence="1">Uncharacterized protein</fullName>
    </submittedName>
</protein>
<keyword evidence="2" id="KW-1185">Reference proteome</keyword>
<dbReference type="Gene3D" id="2.120.10.30">
    <property type="entry name" value="TolB, C-terminal domain"/>
    <property type="match status" value="1"/>
</dbReference>
<dbReference type="Proteomes" id="UP000828390">
    <property type="component" value="Unassembled WGS sequence"/>
</dbReference>
<dbReference type="AlphaFoldDB" id="A0A9D4BPU3"/>
<reference evidence="1" key="2">
    <citation type="submission" date="2020-11" db="EMBL/GenBank/DDBJ databases">
        <authorList>
            <person name="McCartney M.A."/>
            <person name="Auch B."/>
            <person name="Kono T."/>
            <person name="Mallez S."/>
            <person name="Becker A."/>
            <person name="Gohl D.M."/>
            <person name="Silverstein K.A.T."/>
            <person name="Koren S."/>
            <person name="Bechman K.B."/>
            <person name="Herman A."/>
            <person name="Abrahante J.E."/>
            <person name="Garbe J."/>
        </authorList>
    </citation>
    <scope>NUCLEOTIDE SEQUENCE</scope>
    <source>
        <strain evidence="1">Duluth1</strain>
        <tissue evidence="1">Whole animal</tissue>
    </source>
</reference>
<dbReference type="InterPro" id="IPR011042">
    <property type="entry name" value="6-blade_b-propeller_TolB-like"/>
</dbReference>
<gene>
    <name evidence="1" type="ORF">DPMN_079189</name>
</gene>